<evidence type="ECO:0000313" key="10">
    <source>
        <dbReference type="Proteomes" id="UP001500751"/>
    </source>
</evidence>
<dbReference type="PROSITE" id="PS52019">
    <property type="entry name" value="PKS_MFAS_DH"/>
    <property type="match status" value="1"/>
</dbReference>
<comment type="caution">
    <text evidence="5">Lacks conserved residue(s) required for the propagation of feature annotation.</text>
</comment>
<dbReference type="SUPFAM" id="SSF47336">
    <property type="entry name" value="ACP-like"/>
    <property type="match status" value="1"/>
</dbReference>
<dbReference type="SMART" id="SM00829">
    <property type="entry name" value="PKS_ER"/>
    <property type="match status" value="1"/>
</dbReference>
<dbReference type="SMART" id="SM00822">
    <property type="entry name" value="PKS_KR"/>
    <property type="match status" value="1"/>
</dbReference>
<dbReference type="PROSITE" id="PS00012">
    <property type="entry name" value="PHOSPHOPANTETHEINE"/>
    <property type="match status" value="1"/>
</dbReference>
<dbReference type="SUPFAM" id="SSF51735">
    <property type="entry name" value="NAD(P)-binding Rossmann-fold domains"/>
    <property type="match status" value="4"/>
</dbReference>
<dbReference type="Pfam" id="PF00107">
    <property type="entry name" value="ADH_zinc_N"/>
    <property type="match status" value="1"/>
</dbReference>
<dbReference type="Pfam" id="PF00109">
    <property type="entry name" value="ketoacyl-synt"/>
    <property type="match status" value="1"/>
</dbReference>
<keyword evidence="2" id="KW-0597">Phosphoprotein</keyword>
<feature type="domain" description="Carrier" evidence="7">
    <location>
        <begin position="1351"/>
        <end position="1426"/>
    </location>
</feature>
<dbReference type="SMART" id="SM00823">
    <property type="entry name" value="PKS_PP"/>
    <property type="match status" value="1"/>
</dbReference>
<dbReference type="InterPro" id="IPR036291">
    <property type="entry name" value="NAD(P)-bd_dom_sf"/>
</dbReference>
<dbReference type="InterPro" id="IPR013149">
    <property type="entry name" value="ADH-like_C"/>
</dbReference>
<name>A0ABP5F485_9ACTN</name>
<accession>A0ABP5F485</accession>
<evidence type="ECO:0000256" key="4">
    <source>
        <dbReference type="ARBA" id="ARBA00023268"/>
    </source>
</evidence>
<feature type="region of interest" description="C-terminal hotdog fold" evidence="5">
    <location>
        <begin position="350"/>
        <end position="486"/>
    </location>
</feature>
<dbReference type="InterPro" id="IPR042104">
    <property type="entry name" value="PKS_dehydratase_sf"/>
</dbReference>
<dbReference type="SUPFAM" id="SSF50129">
    <property type="entry name" value="GroES-like"/>
    <property type="match status" value="1"/>
</dbReference>
<dbReference type="Pfam" id="PF21089">
    <property type="entry name" value="PKS_DH_N"/>
    <property type="match status" value="1"/>
</dbReference>
<reference evidence="10" key="1">
    <citation type="journal article" date="2019" name="Int. J. Syst. Evol. Microbiol.">
        <title>The Global Catalogue of Microorganisms (GCM) 10K type strain sequencing project: providing services to taxonomists for standard genome sequencing and annotation.</title>
        <authorList>
            <consortium name="The Broad Institute Genomics Platform"/>
            <consortium name="The Broad Institute Genome Sequencing Center for Infectious Disease"/>
            <person name="Wu L."/>
            <person name="Ma J."/>
        </authorList>
    </citation>
    <scope>NUCLEOTIDE SEQUENCE [LARGE SCALE GENOMIC DNA]</scope>
    <source>
        <strain evidence="10">JCM 16014</strain>
    </source>
</reference>
<organism evidence="9 10">
    <name type="scientific">Catenulispora yoronensis</name>
    <dbReference type="NCBI Taxonomy" id="450799"/>
    <lineage>
        <taxon>Bacteria</taxon>
        <taxon>Bacillati</taxon>
        <taxon>Actinomycetota</taxon>
        <taxon>Actinomycetes</taxon>
        <taxon>Catenulisporales</taxon>
        <taxon>Catenulisporaceae</taxon>
        <taxon>Catenulispora</taxon>
    </lineage>
</organism>
<dbReference type="Gene3D" id="3.40.47.10">
    <property type="match status" value="1"/>
</dbReference>
<dbReference type="InterPro" id="IPR013968">
    <property type="entry name" value="PKS_KR"/>
</dbReference>
<feature type="region of interest" description="Disordered" evidence="6">
    <location>
        <begin position="1436"/>
        <end position="1455"/>
    </location>
</feature>
<dbReference type="InterPro" id="IPR050091">
    <property type="entry name" value="PKS_NRPS_Biosynth_Enz"/>
</dbReference>
<feature type="compositionally biased region" description="Basic and acidic residues" evidence="6">
    <location>
        <begin position="1436"/>
        <end position="1445"/>
    </location>
</feature>
<dbReference type="InterPro" id="IPR049552">
    <property type="entry name" value="PKS_DH_N"/>
</dbReference>
<feature type="domain" description="PKS/mFAS DH" evidence="8">
    <location>
        <begin position="216"/>
        <end position="486"/>
    </location>
</feature>
<evidence type="ECO:0000256" key="3">
    <source>
        <dbReference type="ARBA" id="ARBA00022679"/>
    </source>
</evidence>
<dbReference type="InterPro" id="IPR014030">
    <property type="entry name" value="Ketoacyl_synth_N"/>
</dbReference>
<dbReference type="Gene3D" id="3.90.180.10">
    <property type="entry name" value="Medium-chain alcohol dehydrogenases, catalytic domain"/>
    <property type="match status" value="1"/>
</dbReference>
<dbReference type="Gene3D" id="3.40.50.720">
    <property type="entry name" value="NAD(P)-binding Rossmann-like Domain"/>
    <property type="match status" value="3"/>
</dbReference>
<dbReference type="InterPro" id="IPR036736">
    <property type="entry name" value="ACP-like_sf"/>
</dbReference>
<evidence type="ECO:0000256" key="2">
    <source>
        <dbReference type="ARBA" id="ARBA00022553"/>
    </source>
</evidence>
<evidence type="ECO:0008006" key="11">
    <source>
        <dbReference type="Google" id="ProtNLM"/>
    </source>
</evidence>
<dbReference type="CDD" id="cd05195">
    <property type="entry name" value="enoyl_red"/>
    <property type="match status" value="1"/>
</dbReference>
<evidence type="ECO:0000256" key="1">
    <source>
        <dbReference type="ARBA" id="ARBA00022450"/>
    </source>
</evidence>
<dbReference type="InterPro" id="IPR049900">
    <property type="entry name" value="PKS_mFAS_DH"/>
</dbReference>
<evidence type="ECO:0000259" key="7">
    <source>
        <dbReference type="PROSITE" id="PS50075"/>
    </source>
</evidence>
<sequence length="1455" mass="152122">MEPMAIVGMAYRSPQPDGLPALWELLQANHGVLRKPAVELSELARRAFATIVPDADPAIAPSPADADAVPPTTGVFIGITRGDPHRVAQALSQALDLSGPSLGVNTGASSSLVAVHLALQALDAGDCPLALAGDGNVLILLKPLTSALADGNHVHCVLLGSAVAYDAAATRETLARRAQNRISRARARGDLTEVASVGVGTANCLMFVAAPTPEQHPFLSALPHEDPAGTTTLTGLISTRRHPWLLDHAVSGSCVFPPAGLLDLAVHAAESAAPGSSLHDLALRNPLPLEPDCERPVRVVLAPPSPEGLRPLTILARVRADWIELATGTAATTGVAEPLKQAAAVAPSGPSGEAVSPQDLYAHLAAAGHHYGPSFRTITAASHSIDEAVAEFALPDTFPTTGFTLHPVLLEAALQPVLPASHRPLLPTAWSGVTRTTDPAAGPPARARVRRTESDAVSLTCYDAAHRAVLHIASIDLRPLPAAPDRPHTDRHYRLVWRPCPRGRFTPRLTGTRVLVIADDPDAASTLAAALERAGAACAAIPTGDPLPPGDWQHVVFAPSAPPGPRATADSAQQVLAATDLVRRLAARSRPLRQTQGRHQTEVQGQAEIQGQNEIQKQAEVRAQAEVQVQGQIQPHRPPRLWLVTTGAHQVGAGTSTPTPALAALRGLVRVAAQEAPELRFSALDLDPLDPDPAEVAAELADDWDDDEIAVRNGRRWTAVLEPADPARPAEPAVRTVYFGRDAFRLRPLPPGDLASVRPAVGRRRLPGPGQVEIRVRAAGLHYRDVLAALDLLGSASATASGIGNGTGTSTSTPATYEPPMLGLECSGVVERVGPGVPGLTRGTEVVALGTGALGSFLTTDAELVLARPEGVTLTAAAGLPMAYATAWHALVDRARLHAGQRVLIHCATGGIGLAAVHVARLLGAEVLATAGSEDKRRRLREMGIAHVFDSRSVAFAGAVREVTGGAGVDVLLNALPGAGLEAGLEALAHEGHFVEIGNRDILADARIGLAPFRRSISFAAVDMVELLRTRPARLGEVLRSVFAELNAGRLPVLPYTAYPFDHGVRALRTMARAAHFGKVVLELPEEDRIRAVLPFGPDTVVRPGGAYIVTGGLGRLGSAFARWLLDRGAGRVVVNGRSWTPAVDELPSGAVAVFGDIADEGVAEHLVAAATRDGLRLCGVLHAAAVRDGGPLRTVGAEQVRRVWRPKVAGAWRLHEALANQTPDWFVLFSSATAMTGAAGEVATATAAAWLDAFAEWRRARGLTALSVNWGTWSDAGPGSAAGAAEGIGTAEGIAVLADLIAQGRGRAVYFGGTVEERTGKAAYRPVFGLFHTWPDKDAASARQVAEHPRDLRSRVATVIRDTVGLAPGTPIDADAPLPAVGVDSLLALQLRKALERDLGLHLSASFVVRHRTLAALTVELAELIGQSDRAGDRAADSAADRARNPAHGAADVA</sequence>
<evidence type="ECO:0000256" key="6">
    <source>
        <dbReference type="SAM" id="MobiDB-lite"/>
    </source>
</evidence>
<dbReference type="Gene3D" id="3.10.129.110">
    <property type="entry name" value="Polyketide synthase dehydratase"/>
    <property type="match status" value="1"/>
</dbReference>
<dbReference type="Gene3D" id="1.10.1200.10">
    <property type="entry name" value="ACP-like"/>
    <property type="match status" value="1"/>
</dbReference>
<dbReference type="EMBL" id="BAAAQN010000004">
    <property type="protein sequence ID" value="GAA2015736.1"/>
    <property type="molecule type" value="Genomic_DNA"/>
</dbReference>
<dbReference type="SMART" id="SM00825">
    <property type="entry name" value="PKS_KS"/>
    <property type="match status" value="1"/>
</dbReference>
<dbReference type="InterPro" id="IPR020807">
    <property type="entry name" value="PKS_DH"/>
</dbReference>
<dbReference type="Pfam" id="PF00550">
    <property type="entry name" value="PP-binding"/>
    <property type="match status" value="1"/>
</dbReference>
<dbReference type="Pfam" id="PF14765">
    <property type="entry name" value="PS-DH"/>
    <property type="match status" value="1"/>
</dbReference>
<dbReference type="InterPro" id="IPR049551">
    <property type="entry name" value="PKS_DH_C"/>
</dbReference>
<keyword evidence="10" id="KW-1185">Reference proteome</keyword>
<evidence type="ECO:0000313" key="9">
    <source>
        <dbReference type="EMBL" id="GAA2015736.1"/>
    </source>
</evidence>
<dbReference type="Proteomes" id="UP001500751">
    <property type="component" value="Unassembled WGS sequence"/>
</dbReference>
<dbReference type="InterPro" id="IPR020806">
    <property type="entry name" value="PKS_PP-bd"/>
</dbReference>
<dbReference type="InterPro" id="IPR016039">
    <property type="entry name" value="Thiolase-like"/>
</dbReference>
<protein>
    <recommendedName>
        <fullName evidence="11">Carrier domain-containing protein</fullName>
    </recommendedName>
</protein>
<proteinExistence type="predicted"/>
<dbReference type="PANTHER" id="PTHR43775">
    <property type="entry name" value="FATTY ACID SYNTHASE"/>
    <property type="match status" value="1"/>
</dbReference>
<comment type="caution">
    <text evidence="9">The sequence shown here is derived from an EMBL/GenBank/DDBJ whole genome shotgun (WGS) entry which is preliminary data.</text>
</comment>
<keyword evidence="1" id="KW-0596">Phosphopantetheine</keyword>
<dbReference type="Pfam" id="PF08659">
    <property type="entry name" value="KR"/>
    <property type="match status" value="1"/>
</dbReference>
<dbReference type="RefSeq" id="WP_344664187.1">
    <property type="nucleotide sequence ID" value="NZ_BAAAQN010000004.1"/>
</dbReference>
<evidence type="ECO:0000256" key="5">
    <source>
        <dbReference type="PROSITE-ProRule" id="PRU01363"/>
    </source>
</evidence>
<keyword evidence="4" id="KW-0511">Multifunctional enzyme</keyword>
<dbReference type="InterPro" id="IPR006162">
    <property type="entry name" value="Ppantetheine_attach_site"/>
</dbReference>
<dbReference type="InterPro" id="IPR057326">
    <property type="entry name" value="KR_dom"/>
</dbReference>
<dbReference type="InterPro" id="IPR011032">
    <property type="entry name" value="GroES-like_sf"/>
</dbReference>
<dbReference type="InterPro" id="IPR009081">
    <property type="entry name" value="PP-bd_ACP"/>
</dbReference>
<dbReference type="PROSITE" id="PS50075">
    <property type="entry name" value="CARRIER"/>
    <property type="match status" value="1"/>
</dbReference>
<gene>
    <name evidence="9" type="ORF">GCM10009839_08860</name>
</gene>
<keyword evidence="3" id="KW-0808">Transferase</keyword>
<dbReference type="InterPro" id="IPR013154">
    <property type="entry name" value="ADH-like_N"/>
</dbReference>
<evidence type="ECO:0000259" key="8">
    <source>
        <dbReference type="PROSITE" id="PS52019"/>
    </source>
</evidence>
<dbReference type="PANTHER" id="PTHR43775:SF37">
    <property type="entry name" value="SI:DKEY-61P9.11"/>
    <property type="match status" value="1"/>
</dbReference>
<dbReference type="SUPFAM" id="SSF53901">
    <property type="entry name" value="Thiolase-like"/>
    <property type="match status" value="1"/>
</dbReference>
<dbReference type="SMART" id="SM00826">
    <property type="entry name" value="PKS_DH"/>
    <property type="match status" value="1"/>
</dbReference>
<dbReference type="InterPro" id="IPR020843">
    <property type="entry name" value="ER"/>
</dbReference>
<feature type="region of interest" description="N-terminal hotdog fold" evidence="5">
    <location>
        <begin position="216"/>
        <end position="337"/>
    </location>
</feature>
<dbReference type="Pfam" id="PF08240">
    <property type="entry name" value="ADH_N"/>
    <property type="match status" value="1"/>
</dbReference>
<dbReference type="InterPro" id="IPR020841">
    <property type="entry name" value="PKS_Beta-ketoAc_synthase_dom"/>
</dbReference>